<keyword evidence="5 10" id="KW-0276">Fatty acid metabolism</keyword>
<comment type="similarity">
    <text evidence="10">Belongs to the ELO family.</text>
</comment>
<evidence type="ECO:0000313" key="12">
    <source>
        <dbReference type="Proteomes" id="UP000014500"/>
    </source>
</evidence>
<evidence type="ECO:0000256" key="1">
    <source>
        <dbReference type="ARBA" id="ARBA00004141"/>
    </source>
</evidence>
<dbReference type="Pfam" id="PF01151">
    <property type="entry name" value="ELO"/>
    <property type="match status" value="1"/>
</dbReference>
<dbReference type="EMBL" id="JH431791">
    <property type="status" value="NOT_ANNOTATED_CDS"/>
    <property type="molecule type" value="Genomic_DNA"/>
</dbReference>
<feature type="transmembrane region" description="Helical" evidence="10">
    <location>
        <begin position="171"/>
        <end position="190"/>
    </location>
</feature>
<keyword evidence="9 10" id="KW-0275">Fatty acid biosynthesis</keyword>
<reference evidence="11" key="2">
    <citation type="submission" date="2015-02" db="UniProtKB">
        <authorList>
            <consortium name="EnsemblMetazoa"/>
        </authorList>
    </citation>
    <scope>IDENTIFICATION</scope>
</reference>
<dbReference type="Proteomes" id="UP000014500">
    <property type="component" value="Unassembled WGS sequence"/>
</dbReference>
<evidence type="ECO:0000313" key="11">
    <source>
        <dbReference type="EnsemblMetazoa" id="SMAR007580-PA"/>
    </source>
</evidence>
<dbReference type="GO" id="GO:0030148">
    <property type="term" value="P:sphingolipid biosynthetic process"/>
    <property type="evidence" value="ECO:0007669"/>
    <property type="project" value="TreeGrafter"/>
</dbReference>
<dbReference type="STRING" id="126957.T1J205"/>
<comment type="catalytic activity">
    <reaction evidence="10">
        <text>a very-long-chain acyl-CoA + malonyl-CoA + H(+) = a very-long-chain 3-oxoacyl-CoA + CO2 + CoA</text>
        <dbReference type="Rhea" id="RHEA:32727"/>
        <dbReference type="ChEBI" id="CHEBI:15378"/>
        <dbReference type="ChEBI" id="CHEBI:16526"/>
        <dbReference type="ChEBI" id="CHEBI:57287"/>
        <dbReference type="ChEBI" id="CHEBI:57384"/>
        <dbReference type="ChEBI" id="CHEBI:90725"/>
        <dbReference type="ChEBI" id="CHEBI:90736"/>
        <dbReference type="EC" id="2.3.1.199"/>
    </reaction>
</comment>
<evidence type="ECO:0000256" key="4">
    <source>
        <dbReference type="ARBA" id="ARBA00022692"/>
    </source>
</evidence>
<accession>T1J205</accession>
<feature type="transmembrane region" description="Helical" evidence="10">
    <location>
        <begin position="37"/>
        <end position="55"/>
    </location>
</feature>
<proteinExistence type="inferred from homology"/>
<keyword evidence="2 10" id="KW-0444">Lipid biosynthesis</keyword>
<dbReference type="InterPro" id="IPR002076">
    <property type="entry name" value="ELO_fam"/>
</dbReference>
<organism evidence="11 12">
    <name type="scientific">Strigamia maritima</name>
    <name type="common">European centipede</name>
    <name type="synonym">Geophilus maritimus</name>
    <dbReference type="NCBI Taxonomy" id="126957"/>
    <lineage>
        <taxon>Eukaryota</taxon>
        <taxon>Metazoa</taxon>
        <taxon>Ecdysozoa</taxon>
        <taxon>Arthropoda</taxon>
        <taxon>Myriapoda</taxon>
        <taxon>Chilopoda</taxon>
        <taxon>Pleurostigmophora</taxon>
        <taxon>Geophilomorpha</taxon>
        <taxon>Linotaeniidae</taxon>
        <taxon>Strigamia</taxon>
    </lineage>
</organism>
<comment type="subcellular location">
    <subcellularLocation>
        <location evidence="1">Membrane</location>
        <topology evidence="1">Multi-pass membrane protein</topology>
    </subcellularLocation>
</comment>
<feature type="transmembrane region" description="Helical" evidence="10">
    <location>
        <begin position="118"/>
        <end position="140"/>
    </location>
</feature>
<dbReference type="EC" id="2.3.1.199" evidence="10"/>
<evidence type="ECO:0000256" key="7">
    <source>
        <dbReference type="ARBA" id="ARBA00023098"/>
    </source>
</evidence>
<evidence type="ECO:0000256" key="8">
    <source>
        <dbReference type="ARBA" id="ARBA00023136"/>
    </source>
</evidence>
<dbReference type="GO" id="GO:0042761">
    <property type="term" value="P:very long-chain fatty acid biosynthetic process"/>
    <property type="evidence" value="ECO:0007669"/>
    <property type="project" value="TreeGrafter"/>
</dbReference>
<evidence type="ECO:0000256" key="3">
    <source>
        <dbReference type="ARBA" id="ARBA00022679"/>
    </source>
</evidence>
<dbReference type="GO" id="GO:0009922">
    <property type="term" value="F:fatty acid elongase activity"/>
    <property type="evidence" value="ECO:0007669"/>
    <property type="project" value="UniProtKB-EC"/>
</dbReference>
<evidence type="ECO:0000256" key="6">
    <source>
        <dbReference type="ARBA" id="ARBA00022989"/>
    </source>
</evidence>
<dbReference type="eggNOG" id="KOG3072">
    <property type="taxonomic scope" value="Eukaryota"/>
</dbReference>
<evidence type="ECO:0000256" key="10">
    <source>
        <dbReference type="RuleBase" id="RU361115"/>
    </source>
</evidence>
<keyword evidence="7 10" id="KW-0443">Lipid metabolism</keyword>
<protein>
    <recommendedName>
        <fullName evidence="10">Elongation of very long chain fatty acids protein</fullName>
        <ecNumber evidence="10">2.3.1.199</ecNumber>
    </recommendedName>
    <alternativeName>
        <fullName evidence="10">Very-long-chain 3-oxoacyl-CoA synthase</fullName>
    </alternativeName>
</protein>
<evidence type="ECO:0000256" key="2">
    <source>
        <dbReference type="ARBA" id="ARBA00022516"/>
    </source>
</evidence>
<dbReference type="GO" id="GO:0034625">
    <property type="term" value="P:fatty acid elongation, monounsaturated fatty acid"/>
    <property type="evidence" value="ECO:0007669"/>
    <property type="project" value="TreeGrafter"/>
</dbReference>
<dbReference type="GO" id="GO:0005789">
    <property type="term" value="C:endoplasmic reticulum membrane"/>
    <property type="evidence" value="ECO:0007669"/>
    <property type="project" value="TreeGrafter"/>
</dbReference>
<dbReference type="EnsemblMetazoa" id="SMAR007580-RA">
    <property type="protein sequence ID" value="SMAR007580-PA"/>
    <property type="gene ID" value="SMAR007580"/>
</dbReference>
<keyword evidence="8 10" id="KW-0472">Membrane</keyword>
<keyword evidence="4 10" id="KW-0812">Transmembrane</keyword>
<dbReference type="PhylomeDB" id="T1J205"/>
<evidence type="ECO:0000256" key="9">
    <source>
        <dbReference type="ARBA" id="ARBA00023160"/>
    </source>
</evidence>
<dbReference type="AlphaFoldDB" id="T1J205"/>
<keyword evidence="3 10" id="KW-0808">Transferase</keyword>
<keyword evidence="6 10" id="KW-1133">Transmembrane helix</keyword>
<feature type="transmembrane region" description="Helical" evidence="10">
    <location>
        <begin position="202"/>
        <end position="221"/>
    </location>
</feature>
<dbReference type="HOGENOM" id="CLU_048483_1_1_1"/>
<name>T1J205_STRMM</name>
<dbReference type="GO" id="GO:0034626">
    <property type="term" value="P:fatty acid elongation, polyunsaturated fatty acid"/>
    <property type="evidence" value="ECO:0007669"/>
    <property type="project" value="TreeGrafter"/>
</dbReference>
<keyword evidence="12" id="KW-1185">Reference proteome</keyword>
<reference evidence="12" key="1">
    <citation type="submission" date="2011-05" db="EMBL/GenBank/DDBJ databases">
        <authorList>
            <person name="Richards S.R."/>
            <person name="Qu J."/>
            <person name="Jiang H."/>
            <person name="Jhangiani S.N."/>
            <person name="Agravi P."/>
            <person name="Goodspeed R."/>
            <person name="Gross S."/>
            <person name="Mandapat C."/>
            <person name="Jackson L."/>
            <person name="Mathew T."/>
            <person name="Pu L."/>
            <person name="Thornton R."/>
            <person name="Saada N."/>
            <person name="Wilczek-Boney K.B."/>
            <person name="Lee S."/>
            <person name="Kovar C."/>
            <person name="Wu Y."/>
            <person name="Scherer S.E."/>
            <person name="Worley K.C."/>
            <person name="Muzny D.M."/>
            <person name="Gibbs R."/>
        </authorList>
    </citation>
    <scope>NUCLEOTIDE SEQUENCE</scope>
    <source>
        <strain evidence="12">Brora</strain>
    </source>
</reference>
<dbReference type="PANTHER" id="PTHR11157">
    <property type="entry name" value="FATTY ACID ACYL TRANSFERASE-RELATED"/>
    <property type="match status" value="1"/>
</dbReference>
<feature type="transmembrane region" description="Helical" evidence="10">
    <location>
        <begin position="76"/>
        <end position="98"/>
    </location>
</feature>
<dbReference type="PANTHER" id="PTHR11157:SF17">
    <property type="entry name" value="ELONGATION OF VERY LONG CHAIN FATTY ACIDS PROTEIN 6"/>
    <property type="match status" value="1"/>
</dbReference>
<evidence type="ECO:0000256" key="5">
    <source>
        <dbReference type="ARBA" id="ARBA00022832"/>
    </source>
</evidence>
<dbReference type="OMA" id="IFGIQHF"/>
<sequence>MLRNSALDREMQINFTYVFDFEKNFVIQDRLSWLKNYWQISFIVVIIYLLLIYAGERYMRSREAFVLRKPLIAWNLSLALFSVAGTCRFLPEVIHVWTRYGYQYTVCNPSYFLDNPVIASWVWFFLYSKLVELGDTIFIISRKQKLLFLHSYHHVTVLLYTWYSTQQEISTARWFISMNFTVHSVMYSYYALKAMKVFVPRPIAVTITSAQLLQMLVGLYANLWAYGALMRGENCATNMDNIIKS</sequence>
<dbReference type="GO" id="GO:0019367">
    <property type="term" value="P:fatty acid elongation, saturated fatty acid"/>
    <property type="evidence" value="ECO:0007669"/>
    <property type="project" value="TreeGrafter"/>
</dbReference>